<comment type="cofactor">
    <cofactor evidence="1">
        <name>pyridoxal 5'-phosphate</name>
        <dbReference type="ChEBI" id="CHEBI:597326"/>
    </cofactor>
</comment>
<dbReference type="RefSeq" id="WP_094855811.1">
    <property type="nucleotide sequence ID" value="NZ_NEVM01000005.1"/>
</dbReference>
<protein>
    <submittedName>
        <fullName evidence="7">Aminotransferase</fullName>
    </submittedName>
</protein>
<evidence type="ECO:0000256" key="2">
    <source>
        <dbReference type="ARBA" id="ARBA00007441"/>
    </source>
</evidence>
<name>A0A261S2N0_9BORD</name>
<dbReference type="Proteomes" id="UP000216020">
    <property type="component" value="Unassembled WGS sequence"/>
</dbReference>
<gene>
    <name evidence="7" type="ORF">CAL29_26190</name>
</gene>
<accession>A0A261S2N0</accession>
<evidence type="ECO:0000256" key="3">
    <source>
        <dbReference type="ARBA" id="ARBA00022576"/>
    </source>
</evidence>
<dbReference type="PANTHER" id="PTHR46383">
    <property type="entry name" value="ASPARTATE AMINOTRANSFERASE"/>
    <property type="match status" value="1"/>
</dbReference>
<dbReference type="InterPro" id="IPR015421">
    <property type="entry name" value="PyrdxlP-dep_Trfase_major"/>
</dbReference>
<dbReference type="InterPro" id="IPR015424">
    <property type="entry name" value="PyrdxlP-dep_Trfase"/>
</dbReference>
<evidence type="ECO:0000313" key="7">
    <source>
        <dbReference type="EMBL" id="OZI31401.1"/>
    </source>
</evidence>
<organism evidence="7 8">
    <name type="scientific">Bordetella genomosp. 10</name>
    <dbReference type="NCBI Taxonomy" id="1416804"/>
    <lineage>
        <taxon>Bacteria</taxon>
        <taxon>Pseudomonadati</taxon>
        <taxon>Pseudomonadota</taxon>
        <taxon>Betaproteobacteria</taxon>
        <taxon>Burkholderiales</taxon>
        <taxon>Alcaligenaceae</taxon>
        <taxon>Bordetella</taxon>
    </lineage>
</organism>
<dbReference type="EMBL" id="NEVM01000005">
    <property type="protein sequence ID" value="OZI31401.1"/>
    <property type="molecule type" value="Genomic_DNA"/>
</dbReference>
<comment type="caution">
    <text evidence="7">The sequence shown here is derived from an EMBL/GenBank/DDBJ whole genome shotgun (WGS) entry which is preliminary data.</text>
</comment>
<dbReference type="Pfam" id="PF00155">
    <property type="entry name" value="Aminotran_1_2"/>
    <property type="match status" value="1"/>
</dbReference>
<dbReference type="SUPFAM" id="SSF53383">
    <property type="entry name" value="PLP-dependent transferases"/>
    <property type="match status" value="1"/>
</dbReference>
<keyword evidence="8" id="KW-1185">Reference proteome</keyword>
<evidence type="ECO:0000259" key="6">
    <source>
        <dbReference type="Pfam" id="PF00155"/>
    </source>
</evidence>
<sequence>MPRLASRTQDFLTFQVVELFKQAQALRAAGRDIISLGIGEPDFTAPPQVVEALERAARAGLSGYTAPAGVSALREAIAHYYETEFGARVDPSRVIVTNGASGALALACAALVDPGAGVMMPDPSYPANSNFVLASGGRPQLVPSTADKRYQLSAQDVRENWAPHTRGVLIASPSNPTGTSVAPAELGKLLREVRERDGFTLMDEIYLGLSYEQPPRSALTLDDDIVVINSFSKYFTMTGWRLGWLIVPQSIAGTVEKMAASLHICAPTLAQHAALACFLPDTLKVYQQRREAFRQRRDVLLQAFAGMDLAVPVKPDGAFYIYADLSNQGLDSMTFSRRLLQEAGVAAVPGVDFGPAHGDHTMRFAYTLGLDRLEEAATRIAGFLETLREPAL</sequence>
<keyword evidence="5" id="KW-0663">Pyridoxal phosphate</keyword>
<keyword evidence="3 7" id="KW-0032">Aminotransferase</keyword>
<dbReference type="InterPro" id="IPR004839">
    <property type="entry name" value="Aminotransferase_I/II_large"/>
</dbReference>
<dbReference type="CDD" id="cd00609">
    <property type="entry name" value="AAT_like"/>
    <property type="match status" value="1"/>
</dbReference>
<dbReference type="NCBIfam" id="NF005601">
    <property type="entry name" value="PRK07337.1"/>
    <property type="match status" value="1"/>
</dbReference>
<keyword evidence="4 7" id="KW-0808">Transferase</keyword>
<comment type="similarity">
    <text evidence="2">Belongs to the class-I pyridoxal-phosphate-dependent aminotransferase family.</text>
</comment>
<feature type="domain" description="Aminotransferase class I/classII large" evidence="6">
    <location>
        <begin position="32"/>
        <end position="380"/>
    </location>
</feature>
<dbReference type="AlphaFoldDB" id="A0A261S2N0"/>
<dbReference type="OrthoDB" id="9803354at2"/>
<reference evidence="8" key="1">
    <citation type="submission" date="2017-05" db="EMBL/GenBank/DDBJ databases">
        <title>Complete and WGS of Bordetella genogroups.</title>
        <authorList>
            <person name="Spilker T."/>
            <person name="Lipuma J."/>
        </authorList>
    </citation>
    <scope>NUCLEOTIDE SEQUENCE [LARGE SCALE GENOMIC DNA]</scope>
    <source>
        <strain evidence="8">AU16122</strain>
    </source>
</reference>
<proteinExistence type="inferred from homology"/>
<dbReference type="InterPro" id="IPR050596">
    <property type="entry name" value="AspAT/PAT-like"/>
</dbReference>
<dbReference type="PANTHER" id="PTHR46383:SF2">
    <property type="entry name" value="AMINOTRANSFERASE"/>
    <property type="match status" value="1"/>
</dbReference>
<evidence type="ECO:0000256" key="4">
    <source>
        <dbReference type="ARBA" id="ARBA00022679"/>
    </source>
</evidence>
<evidence type="ECO:0000256" key="5">
    <source>
        <dbReference type="ARBA" id="ARBA00022898"/>
    </source>
</evidence>
<dbReference type="GO" id="GO:0006520">
    <property type="term" value="P:amino acid metabolic process"/>
    <property type="evidence" value="ECO:0007669"/>
    <property type="project" value="InterPro"/>
</dbReference>
<evidence type="ECO:0000313" key="8">
    <source>
        <dbReference type="Proteomes" id="UP000216020"/>
    </source>
</evidence>
<dbReference type="Gene3D" id="3.40.640.10">
    <property type="entry name" value="Type I PLP-dependent aspartate aminotransferase-like (Major domain)"/>
    <property type="match status" value="1"/>
</dbReference>
<dbReference type="GO" id="GO:0030170">
    <property type="term" value="F:pyridoxal phosphate binding"/>
    <property type="evidence" value="ECO:0007669"/>
    <property type="project" value="InterPro"/>
</dbReference>
<evidence type="ECO:0000256" key="1">
    <source>
        <dbReference type="ARBA" id="ARBA00001933"/>
    </source>
</evidence>
<dbReference type="GO" id="GO:0008483">
    <property type="term" value="F:transaminase activity"/>
    <property type="evidence" value="ECO:0007669"/>
    <property type="project" value="UniProtKB-KW"/>
</dbReference>